<protein>
    <submittedName>
        <fullName evidence="5">Aldehyde-activating protein</fullName>
    </submittedName>
</protein>
<accession>A0ABQ5UD74</accession>
<dbReference type="InterPro" id="IPR011057">
    <property type="entry name" value="Mss4-like_sf"/>
</dbReference>
<name>A0ABQ5UD74_9HYPH</name>
<reference evidence="5" key="1">
    <citation type="journal article" date="2014" name="Int. J. Syst. Evol. Microbiol.">
        <title>Complete genome of a new Firmicutes species belonging to the dominant human colonic microbiota ('Ruminococcus bicirculans') reveals two chromosomes and a selective capacity to utilize plant glucans.</title>
        <authorList>
            <consortium name="NISC Comparative Sequencing Program"/>
            <person name="Wegmann U."/>
            <person name="Louis P."/>
            <person name="Goesmann A."/>
            <person name="Henrissat B."/>
            <person name="Duncan S.H."/>
            <person name="Flint H.J."/>
        </authorList>
    </citation>
    <scope>NUCLEOTIDE SEQUENCE</scope>
    <source>
        <strain evidence="5">NBRC 103855</strain>
    </source>
</reference>
<feature type="domain" description="CENP-V/GFA" evidence="4">
    <location>
        <begin position="3"/>
        <end position="110"/>
    </location>
</feature>
<evidence type="ECO:0000313" key="5">
    <source>
        <dbReference type="EMBL" id="GLQ10039.1"/>
    </source>
</evidence>
<dbReference type="InterPro" id="IPR052355">
    <property type="entry name" value="CENP-V-like"/>
</dbReference>
<dbReference type="Pfam" id="PF04828">
    <property type="entry name" value="GFA"/>
    <property type="match status" value="1"/>
</dbReference>
<dbReference type="SUPFAM" id="SSF51316">
    <property type="entry name" value="Mss4-like"/>
    <property type="match status" value="1"/>
</dbReference>
<keyword evidence="6" id="KW-1185">Reference proteome</keyword>
<comment type="caution">
    <text evidence="5">The sequence shown here is derived from an EMBL/GenBank/DDBJ whole genome shotgun (WGS) entry which is preliminary data.</text>
</comment>
<evidence type="ECO:0000256" key="2">
    <source>
        <dbReference type="ARBA" id="ARBA00022723"/>
    </source>
</evidence>
<reference evidence="5" key="2">
    <citation type="submission" date="2023-01" db="EMBL/GenBank/DDBJ databases">
        <title>Draft genome sequence of Devosia yakushimensis strain NBRC 103855.</title>
        <authorList>
            <person name="Sun Q."/>
            <person name="Mori K."/>
        </authorList>
    </citation>
    <scope>NUCLEOTIDE SEQUENCE</scope>
    <source>
        <strain evidence="5">NBRC 103855</strain>
    </source>
</reference>
<keyword evidence="2" id="KW-0479">Metal-binding</keyword>
<dbReference type="Proteomes" id="UP001161406">
    <property type="component" value="Unassembled WGS sequence"/>
</dbReference>
<dbReference type="PANTHER" id="PTHR28620:SF1">
    <property type="entry name" value="CENP-V_GFA DOMAIN-CONTAINING PROTEIN"/>
    <property type="match status" value="1"/>
</dbReference>
<dbReference type="PANTHER" id="PTHR28620">
    <property type="entry name" value="CENTROMERE PROTEIN V"/>
    <property type="match status" value="1"/>
</dbReference>
<evidence type="ECO:0000256" key="3">
    <source>
        <dbReference type="ARBA" id="ARBA00022833"/>
    </source>
</evidence>
<dbReference type="InterPro" id="IPR006913">
    <property type="entry name" value="CENP-V/GFA"/>
</dbReference>
<gene>
    <name evidence="5" type="ORF">GCM10007913_19710</name>
</gene>
<evidence type="ECO:0000256" key="1">
    <source>
        <dbReference type="ARBA" id="ARBA00005495"/>
    </source>
</evidence>
<organism evidence="5 6">
    <name type="scientific">Devosia yakushimensis</name>
    <dbReference type="NCBI Taxonomy" id="470028"/>
    <lineage>
        <taxon>Bacteria</taxon>
        <taxon>Pseudomonadati</taxon>
        <taxon>Pseudomonadota</taxon>
        <taxon>Alphaproteobacteria</taxon>
        <taxon>Hyphomicrobiales</taxon>
        <taxon>Devosiaceae</taxon>
        <taxon>Devosia</taxon>
    </lineage>
</organism>
<sequence length="110" mass="12103">MTVSGSCHCGAVQFEAAYAPTDINDCQCSHCQKRGVLWAYYSPRDVSVTGSFSTYSWGVKRTRFHFCTVCGCTTHWTAADPKRDRMAINTRLLPPEAVAAAVVRQSPGPR</sequence>
<proteinExistence type="inferred from homology"/>
<dbReference type="PROSITE" id="PS51891">
    <property type="entry name" value="CENP_V_GFA"/>
    <property type="match status" value="1"/>
</dbReference>
<evidence type="ECO:0000313" key="6">
    <source>
        <dbReference type="Proteomes" id="UP001161406"/>
    </source>
</evidence>
<keyword evidence="3" id="KW-0862">Zinc</keyword>
<comment type="similarity">
    <text evidence="1">Belongs to the Gfa family.</text>
</comment>
<dbReference type="Gene3D" id="2.170.150.70">
    <property type="match status" value="1"/>
</dbReference>
<evidence type="ECO:0000259" key="4">
    <source>
        <dbReference type="PROSITE" id="PS51891"/>
    </source>
</evidence>
<dbReference type="EMBL" id="BSNG01000001">
    <property type="protein sequence ID" value="GLQ10039.1"/>
    <property type="molecule type" value="Genomic_DNA"/>
</dbReference>